<proteinExistence type="predicted"/>
<evidence type="ECO:0000313" key="2">
    <source>
        <dbReference type="Proteomes" id="UP000503017"/>
    </source>
</evidence>
<dbReference type="EMBL" id="CP033367">
    <property type="protein sequence ID" value="QKD02739.1"/>
    <property type="molecule type" value="Genomic_DNA"/>
</dbReference>
<sequence>MSEPLGDGLVAGYFSSSLTKRQHRAHFAIAHRGLWGTSMKKTYEKPTLSKRQQLSRVTALIISSGR</sequence>
<reference evidence="1 2" key="1">
    <citation type="submission" date="2018-10" db="EMBL/GenBank/DDBJ databases">
        <authorList>
            <person name="Perry B.J."/>
            <person name="Sullivan J.T."/>
            <person name="Murphy R.J.T."/>
            <person name="Ramsay J.P."/>
            <person name="Ronson C.W."/>
        </authorList>
    </citation>
    <scope>NUCLEOTIDE SEQUENCE [LARGE SCALE GENOMIC DNA]</scope>
    <source>
        <strain evidence="1 2">R88b</strain>
    </source>
</reference>
<dbReference type="AlphaFoldDB" id="A0A6M7WQ75"/>
<name>A0A6M7WQ75_RHILI</name>
<protein>
    <submittedName>
        <fullName evidence="1">Uncharacterized protein</fullName>
    </submittedName>
</protein>
<organism evidence="1 2">
    <name type="scientific">Mesorhizobium loti R88b</name>
    <dbReference type="NCBI Taxonomy" id="935548"/>
    <lineage>
        <taxon>Bacteria</taxon>
        <taxon>Pseudomonadati</taxon>
        <taxon>Pseudomonadota</taxon>
        <taxon>Alphaproteobacteria</taxon>
        <taxon>Hyphomicrobiales</taxon>
        <taxon>Phyllobacteriaceae</taxon>
        <taxon>Mesorhizobium</taxon>
    </lineage>
</organism>
<dbReference type="Proteomes" id="UP000503017">
    <property type="component" value="Chromosome"/>
</dbReference>
<evidence type="ECO:0000313" key="1">
    <source>
        <dbReference type="EMBL" id="QKD02739.1"/>
    </source>
</evidence>
<accession>A0A6M7WQ75</accession>
<gene>
    <name evidence="1" type="ORF">EB235_15515</name>
</gene>